<evidence type="ECO:0000313" key="3">
    <source>
        <dbReference type="Proteomes" id="UP000219285"/>
    </source>
</evidence>
<reference evidence="2 3" key="2">
    <citation type="submission" date="2020-04" db="EMBL/GenBank/DDBJ databases">
        <title>Complete genome sequence of Alteromonas pelagimontana 5.12T.</title>
        <authorList>
            <person name="Sinha R.K."/>
            <person name="Krishnan K.P."/>
            <person name="Kurian J.P."/>
        </authorList>
    </citation>
    <scope>NUCLEOTIDE SEQUENCE [LARGE SCALE GENOMIC DNA]</scope>
    <source>
        <strain evidence="2 3">5.12</strain>
    </source>
</reference>
<dbReference type="InterPro" id="IPR029058">
    <property type="entry name" value="AB_hydrolase_fold"/>
</dbReference>
<dbReference type="Proteomes" id="UP000219285">
    <property type="component" value="Chromosome"/>
</dbReference>
<dbReference type="Pfam" id="PF12146">
    <property type="entry name" value="Hydrolase_4"/>
    <property type="match status" value="1"/>
</dbReference>
<dbReference type="OrthoDB" id="8476759at2"/>
<protein>
    <submittedName>
        <fullName evidence="2">Phospholipase</fullName>
    </submittedName>
</protein>
<dbReference type="EMBL" id="CP052766">
    <property type="protein sequence ID" value="QJR82730.1"/>
    <property type="molecule type" value="Genomic_DNA"/>
</dbReference>
<dbReference type="InterPro" id="IPR051044">
    <property type="entry name" value="MAG_DAG_Lipase"/>
</dbReference>
<proteinExistence type="predicted"/>
<name>A0A6M4MJG0_9ALTE</name>
<dbReference type="KEGG" id="apel:CA267_004195"/>
<dbReference type="PANTHER" id="PTHR11614">
    <property type="entry name" value="PHOSPHOLIPASE-RELATED"/>
    <property type="match status" value="1"/>
</dbReference>
<dbReference type="Gene3D" id="3.40.50.1820">
    <property type="entry name" value="alpha/beta hydrolase"/>
    <property type="match status" value="1"/>
</dbReference>
<dbReference type="AlphaFoldDB" id="A0A6M4MJG0"/>
<dbReference type="InterPro" id="IPR022742">
    <property type="entry name" value="Hydrolase_4"/>
</dbReference>
<organism evidence="2 3">
    <name type="scientific">Alteromonas pelagimontana</name>
    <dbReference type="NCBI Taxonomy" id="1858656"/>
    <lineage>
        <taxon>Bacteria</taxon>
        <taxon>Pseudomonadati</taxon>
        <taxon>Pseudomonadota</taxon>
        <taxon>Gammaproteobacteria</taxon>
        <taxon>Alteromonadales</taxon>
        <taxon>Alteromonadaceae</taxon>
        <taxon>Alteromonas/Salinimonas group</taxon>
        <taxon>Alteromonas</taxon>
    </lineage>
</organism>
<sequence length="354" mass="38667">MIVCQAALAQQPIPKLPVLKPEAPQNIDKALAEFTALYEQELGSVATCPQPKLHEFRLCSDKLRNAGNAPFILHHGKPTDNVVVLLHGLSDSPYFMQGIARTLYDKGYNVVVPLLAGNGLKDADADMEDDQLAERWQTQVDDIMALAPQLGSTIFIGGFSTGGALAVEHYLDSPDGIAGILLFSGALALSDNAENMAKIWGVKWVAKLVDGSYETDGPNPFKYPSVAGFAGLELMDIIDEIRADFEAGKRISVPIFAAHSQADATTPIEGIRNLLEHADGANTFFVIDESYQLCHADVPVNTKMKVDMHFDTSQVNEFEQCAVPKANPLYRQMTMMLQTFMDMHATPPTKQAFN</sequence>
<evidence type="ECO:0000259" key="1">
    <source>
        <dbReference type="Pfam" id="PF12146"/>
    </source>
</evidence>
<feature type="domain" description="Serine aminopeptidase S33" evidence="1">
    <location>
        <begin position="79"/>
        <end position="209"/>
    </location>
</feature>
<dbReference type="SUPFAM" id="SSF53474">
    <property type="entry name" value="alpha/beta-Hydrolases"/>
    <property type="match status" value="1"/>
</dbReference>
<gene>
    <name evidence="2" type="ORF">CA267_004195</name>
</gene>
<accession>A0A6M4MJG0</accession>
<evidence type="ECO:0000313" key="2">
    <source>
        <dbReference type="EMBL" id="QJR82730.1"/>
    </source>
</evidence>
<keyword evidence="3" id="KW-1185">Reference proteome</keyword>
<reference evidence="3" key="1">
    <citation type="submission" date="2014-12" db="EMBL/GenBank/DDBJ databases">
        <title>Complete genome sequence of a multi-drug resistant Klebsiella pneumoniae.</title>
        <authorList>
            <person name="Hua X."/>
            <person name="Chen Q."/>
            <person name="Li X."/>
            <person name="Feng Y."/>
            <person name="Ruan Z."/>
            <person name="Yu Y."/>
        </authorList>
    </citation>
    <scope>NUCLEOTIDE SEQUENCE [LARGE SCALE GENOMIC DNA]</scope>
    <source>
        <strain evidence="3">5.12</strain>
    </source>
</reference>